<proteinExistence type="predicted"/>
<dbReference type="EMBL" id="BARS01024307">
    <property type="protein sequence ID" value="GAG06336.1"/>
    <property type="molecule type" value="Genomic_DNA"/>
</dbReference>
<gene>
    <name evidence="1" type="ORF">S01H1_38598</name>
</gene>
<comment type="caution">
    <text evidence="1">The sequence shown here is derived from an EMBL/GenBank/DDBJ whole genome shotgun (WGS) entry which is preliminary data.</text>
</comment>
<accession>X0W0R9</accession>
<dbReference type="AlphaFoldDB" id="X0W0R9"/>
<protein>
    <submittedName>
        <fullName evidence="1">Uncharacterized protein</fullName>
    </submittedName>
</protein>
<name>X0W0R9_9ZZZZ</name>
<sequence length="229" mass="25497">MIDEQTSRYIIPLPNPTISVDGSDRSVRLVGLFLERIEAKKMKKYLDGLVDRRAVLIAGGPAFADGVIIIDSVKDENTRAWSILEQVLSIRGVKSSADMKKFETAFKEFNNNMDAFDLDTFAPELRLAVLSIEGGTDTASNEGGLKFRSDISEGLINLRGITLEDCEKNGVIDDIREVFEHVVKHDIEHAREEGKEVPEGTPFNFRVEHLSERVLPTAVSMEDGTVVFN</sequence>
<evidence type="ECO:0000313" key="1">
    <source>
        <dbReference type="EMBL" id="GAG06336.1"/>
    </source>
</evidence>
<organism evidence="1">
    <name type="scientific">marine sediment metagenome</name>
    <dbReference type="NCBI Taxonomy" id="412755"/>
    <lineage>
        <taxon>unclassified sequences</taxon>
        <taxon>metagenomes</taxon>
        <taxon>ecological metagenomes</taxon>
    </lineage>
</organism>
<feature type="non-terminal residue" evidence="1">
    <location>
        <position position="229"/>
    </location>
</feature>
<reference evidence="1" key="1">
    <citation type="journal article" date="2014" name="Front. Microbiol.">
        <title>High frequency of phylogenetically diverse reductive dehalogenase-homologous genes in deep subseafloor sedimentary metagenomes.</title>
        <authorList>
            <person name="Kawai M."/>
            <person name="Futagami T."/>
            <person name="Toyoda A."/>
            <person name="Takaki Y."/>
            <person name="Nishi S."/>
            <person name="Hori S."/>
            <person name="Arai W."/>
            <person name="Tsubouchi T."/>
            <person name="Morono Y."/>
            <person name="Uchiyama I."/>
            <person name="Ito T."/>
            <person name="Fujiyama A."/>
            <person name="Inagaki F."/>
            <person name="Takami H."/>
        </authorList>
    </citation>
    <scope>NUCLEOTIDE SEQUENCE</scope>
    <source>
        <strain evidence="1">Expedition CK06-06</strain>
    </source>
</reference>